<reference evidence="1" key="1">
    <citation type="submission" date="2021-06" db="EMBL/GenBank/DDBJ databases">
        <authorList>
            <person name="Kallberg Y."/>
            <person name="Tangrot J."/>
            <person name="Rosling A."/>
        </authorList>
    </citation>
    <scope>NUCLEOTIDE SEQUENCE</scope>
    <source>
        <strain evidence="1">CL356</strain>
    </source>
</reference>
<comment type="caution">
    <text evidence="1">The sequence shown here is derived from an EMBL/GenBank/DDBJ whole genome shotgun (WGS) entry which is preliminary data.</text>
</comment>
<evidence type="ECO:0000313" key="1">
    <source>
        <dbReference type="EMBL" id="CAG8549738.1"/>
    </source>
</evidence>
<gene>
    <name evidence="1" type="ORF">ACOLOM_LOCUS4807</name>
</gene>
<proteinExistence type="predicted"/>
<dbReference type="EMBL" id="CAJVPT010008210">
    <property type="protein sequence ID" value="CAG8549738.1"/>
    <property type="molecule type" value="Genomic_DNA"/>
</dbReference>
<protein>
    <submittedName>
        <fullName evidence="1">4901_t:CDS:1</fullName>
    </submittedName>
</protein>
<dbReference type="Proteomes" id="UP000789525">
    <property type="component" value="Unassembled WGS sequence"/>
</dbReference>
<organism evidence="1 2">
    <name type="scientific">Acaulospora colombiana</name>
    <dbReference type="NCBI Taxonomy" id="27376"/>
    <lineage>
        <taxon>Eukaryota</taxon>
        <taxon>Fungi</taxon>
        <taxon>Fungi incertae sedis</taxon>
        <taxon>Mucoromycota</taxon>
        <taxon>Glomeromycotina</taxon>
        <taxon>Glomeromycetes</taxon>
        <taxon>Diversisporales</taxon>
        <taxon>Acaulosporaceae</taxon>
        <taxon>Acaulospora</taxon>
    </lineage>
</organism>
<evidence type="ECO:0000313" key="2">
    <source>
        <dbReference type="Proteomes" id="UP000789525"/>
    </source>
</evidence>
<keyword evidence="2" id="KW-1185">Reference proteome</keyword>
<sequence>MSMDSDGGTLTENGVCGFDLSTSNFSVHTDQGTLCLDHKSGKSTSEKMAFVMRDANRDPDAVSRTTSVSRRSTLSRSGTLIKKNIAPHDLRPSDVIIERFVAWKAIVKQLIGIADIENNIARELTKLGGVIQVPFRAGNQFLGEGGLQDIFYNVRDKTRTIADAHANLGRTIDSSIVQHLEKLRAEIKGHIRNVERDTGRLATSVAKERENSTKQIAELARAIALFKNTPMAVTAKDDPYVQNILVAKQLQKQVLEENALQKSIVIMQQSSAHFEEGIVRSIQSTWQTFDEWQSRMSSTVQDTWRIVAESMASLSPDREWIEFAARTDHLLDPETPLRKPTTIEYPFKNDASVVAVHVGMLERKKKWSRIWGEGYYVLTPSGWLHEYPSSDPATRASPTFSVFLPLCTLGPPSTQRSRSHKFTLEGKSDAEGSRRNSILPAKLGGKSSHAYSFRARSHEEMMEWWHDCRMLVARYLIASESMDRSGPVEAAVRAAGYTSEDMEEVSQDGSSVEEEPHDEHSREREGDGGTFVTRRYSLHDEAVPAYSQNGYQQPVATKRGSGIEIGPNGFALEKKRYTPPGGYGQEEVTVGDDAPPANTNAADVTRRPSKRQLEKAPEGRQPRMPPASPTPGGEADRIVIDQPTTTHDVEGNGNTYHAETNSRFPAYPLIVTHYEYTFFNNGLLKEIQGSYFLCLIDNEIGIDEITGTITRKEHNKESTGKLNKDTGSYKTIPSCATM</sequence>
<name>A0ACA9LTF2_9GLOM</name>
<accession>A0ACA9LTF2</accession>